<proteinExistence type="predicted"/>
<organism evidence="1 2">
    <name type="scientific">Penicillium canescens</name>
    <dbReference type="NCBI Taxonomy" id="5083"/>
    <lineage>
        <taxon>Eukaryota</taxon>
        <taxon>Fungi</taxon>
        <taxon>Dikarya</taxon>
        <taxon>Ascomycota</taxon>
        <taxon>Pezizomycotina</taxon>
        <taxon>Eurotiomycetes</taxon>
        <taxon>Eurotiomycetidae</taxon>
        <taxon>Eurotiales</taxon>
        <taxon>Aspergillaceae</taxon>
        <taxon>Penicillium</taxon>
    </lineage>
</organism>
<reference evidence="1" key="2">
    <citation type="submission" date="2023-01" db="EMBL/GenBank/DDBJ databases">
        <authorList>
            <person name="Petersen C."/>
        </authorList>
    </citation>
    <scope>NUCLEOTIDE SEQUENCE</scope>
    <source>
        <strain evidence="1">IBT 15450</strain>
    </source>
</reference>
<accession>A0AAD6N6I8</accession>
<dbReference type="Proteomes" id="UP001219568">
    <property type="component" value="Unassembled WGS sequence"/>
</dbReference>
<gene>
    <name evidence="1" type="ORF">N7460_009645</name>
</gene>
<reference evidence="1" key="1">
    <citation type="journal article" date="2023" name="IMA Fungus">
        <title>Comparative genomic study of the Penicillium genus elucidates a diverse pangenome and 15 lateral gene transfer events.</title>
        <authorList>
            <person name="Petersen C."/>
            <person name="Sorensen T."/>
            <person name="Nielsen M.R."/>
            <person name="Sondergaard T.E."/>
            <person name="Sorensen J.L."/>
            <person name="Fitzpatrick D.A."/>
            <person name="Frisvad J.C."/>
            <person name="Nielsen K.L."/>
        </authorList>
    </citation>
    <scope>NUCLEOTIDE SEQUENCE</scope>
    <source>
        <strain evidence="1">IBT 15450</strain>
    </source>
</reference>
<comment type="caution">
    <text evidence="1">The sequence shown here is derived from an EMBL/GenBank/DDBJ whole genome shotgun (WGS) entry which is preliminary data.</text>
</comment>
<evidence type="ECO:0000313" key="1">
    <source>
        <dbReference type="EMBL" id="KAJ6035470.1"/>
    </source>
</evidence>
<sequence>MATLRSDATYIRDKLTRDVDQTWGFFIYRTCYYNDDARWENFLERIRHRELMRSMRSLYEDYDATLVQHGFPIIVDKEALDSVLEEKAPAE</sequence>
<protein>
    <submittedName>
        <fullName evidence="1">Uncharacterized protein</fullName>
    </submittedName>
</protein>
<evidence type="ECO:0000313" key="2">
    <source>
        <dbReference type="Proteomes" id="UP001219568"/>
    </source>
</evidence>
<dbReference type="AlphaFoldDB" id="A0AAD6N6I8"/>
<dbReference type="EMBL" id="JAQJZL010000010">
    <property type="protein sequence ID" value="KAJ6035470.1"/>
    <property type="molecule type" value="Genomic_DNA"/>
</dbReference>
<keyword evidence="2" id="KW-1185">Reference proteome</keyword>
<name>A0AAD6N6I8_PENCN</name>